<dbReference type="InterPro" id="IPR041581">
    <property type="entry name" value="Glyoxalase_6"/>
</dbReference>
<dbReference type="RefSeq" id="WP_332903217.1">
    <property type="nucleotide sequence ID" value="NZ_JBAGLP010000120.1"/>
</dbReference>
<feature type="domain" description="Glyoxalase-like" evidence="1">
    <location>
        <begin position="7"/>
        <end position="120"/>
    </location>
</feature>
<dbReference type="InterPro" id="IPR029068">
    <property type="entry name" value="Glyas_Bleomycin-R_OHBP_Dase"/>
</dbReference>
<dbReference type="PANTHER" id="PTHR35908">
    <property type="entry name" value="HYPOTHETICAL FUSION PROTEIN"/>
    <property type="match status" value="1"/>
</dbReference>
<name>A0ABU7ZBV3_9MICO</name>
<reference evidence="2" key="1">
    <citation type="journal article" date="2024" name="Antonie Van Leeuwenhoek">
        <title>Isoptericola haloaureus sp. nov., a dimorphic actinobacterium isolated from mangrove sediments of southeast India, implicating biosaline agricultural significance through nitrogen fixation and salt tolerance genes.</title>
        <authorList>
            <person name="Prathaban M."/>
            <person name="Prathiviraj R."/>
            <person name="Ravichandran M."/>
            <person name="Natarajan S.D."/>
            <person name="Sobanaa M."/>
            <person name="Hari Krishna Kumar S."/>
            <person name="Chandrasekar V."/>
            <person name="Selvin J."/>
        </authorList>
    </citation>
    <scope>NUCLEOTIDE SEQUENCE</scope>
    <source>
        <strain evidence="2">MP1014</strain>
    </source>
</reference>
<dbReference type="Pfam" id="PF18029">
    <property type="entry name" value="Glyoxalase_6"/>
    <property type="match status" value="2"/>
</dbReference>
<dbReference type="SUPFAM" id="SSF54593">
    <property type="entry name" value="Glyoxalase/Bleomycin resistance protein/Dihydroxybiphenyl dioxygenase"/>
    <property type="match status" value="2"/>
</dbReference>
<gene>
    <name evidence="2" type="ORF">V5O49_16785</name>
</gene>
<evidence type="ECO:0000259" key="1">
    <source>
        <dbReference type="Pfam" id="PF18029"/>
    </source>
</evidence>
<comment type="caution">
    <text evidence="2">The sequence shown here is derived from an EMBL/GenBank/DDBJ whole genome shotgun (WGS) entry which is preliminary data.</text>
</comment>
<dbReference type="EMBL" id="JBAGLP010000120">
    <property type="protein sequence ID" value="MEG3616783.1"/>
    <property type="molecule type" value="Genomic_DNA"/>
</dbReference>
<feature type="domain" description="Glyoxalase-like" evidence="1">
    <location>
        <begin position="135"/>
        <end position="241"/>
    </location>
</feature>
<evidence type="ECO:0000313" key="2">
    <source>
        <dbReference type="EMBL" id="MEG3616783.1"/>
    </source>
</evidence>
<dbReference type="Gene3D" id="3.10.180.10">
    <property type="entry name" value="2,3-Dihydroxybiphenyl 1,2-Dioxygenase, domain 1"/>
    <property type="match status" value="2"/>
</dbReference>
<proteinExistence type="predicted"/>
<protein>
    <submittedName>
        <fullName evidence="2">VOC family protein</fullName>
    </submittedName>
</protein>
<reference evidence="2" key="2">
    <citation type="submission" date="2024-02" db="EMBL/GenBank/DDBJ databases">
        <authorList>
            <person name="Prathaban M."/>
            <person name="Mythili R."/>
            <person name="Sharmila Devi N."/>
            <person name="Sobanaa M."/>
            <person name="Prathiviraj R."/>
            <person name="Selvin J."/>
        </authorList>
    </citation>
    <scope>NUCLEOTIDE SEQUENCE</scope>
    <source>
        <strain evidence="2">MP1014</strain>
    </source>
</reference>
<dbReference type="PANTHER" id="PTHR35908:SF1">
    <property type="entry name" value="CONSERVED PROTEIN"/>
    <property type="match status" value="1"/>
</dbReference>
<sequence>MTLRPVQVNIKARDEAALGRFWADALDWATSSEAPGVINLEPRGFDWPDPAALTVDLVRIPDTARVRYRTHVDLATTSVEHQAELVARLRGLGATPLDVGQGDVPWVVMADPEGNAFCVLEPRPLDQDTGPVAAVVVHCTDPRGLARFWTAGTDWVLHEATDDLARLRAPEGVGPYLELVRVPEETVWTRVHVDLLPTPGSDPAADVDRLRTLGATDVDLGQGEVPWVVMADPEGNAFCVLGAR</sequence>
<dbReference type="Proteomes" id="UP001310387">
    <property type="component" value="Unassembled WGS sequence"/>
</dbReference>
<organism evidence="2 3">
    <name type="scientific">Isoptericola haloaureus</name>
    <dbReference type="NCBI Taxonomy" id="1542902"/>
    <lineage>
        <taxon>Bacteria</taxon>
        <taxon>Bacillati</taxon>
        <taxon>Actinomycetota</taxon>
        <taxon>Actinomycetes</taxon>
        <taxon>Micrococcales</taxon>
        <taxon>Promicromonosporaceae</taxon>
        <taxon>Isoptericola</taxon>
    </lineage>
</organism>
<accession>A0ABU7ZBV3</accession>
<keyword evidence="3" id="KW-1185">Reference proteome</keyword>
<evidence type="ECO:0000313" key="3">
    <source>
        <dbReference type="Proteomes" id="UP001310387"/>
    </source>
</evidence>